<evidence type="ECO:0000313" key="3">
    <source>
        <dbReference type="EMBL" id="CAH3187828.1"/>
    </source>
</evidence>
<dbReference type="InterPro" id="IPR011042">
    <property type="entry name" value="6-blade_b-propeller_TolB-like"/>
</dbReference>
<evidence type="ECO:0000313" key="4">
    <source>
        <dbReference type="Proteomes" id="UP001159427"/>
    </source>
</evidence>
<sequence length="161" mass="17460">MPDLPAGSFVKFVSTCKLDTLSLGIIKSTETDPKKSTIEGLKQTFQAGVEAEISICPKTSEGQISNKQYDDDVEVQVEPADQLASLIINEGNDEAGGNFQVKFVPKLPGERKLEVVGELQSDTTIKPAGIAVNSMGMIAVANQDKHCIFIFDKEGKFLRQL</sequence>
<organism evidence="3 4">
    <name type="scientific">Porites evermanni</name>
    <dbReference type="NCBI Taxonomy" id="104178"/>
    <lineage>
        <taxon>Eukaryota</taxon>
        <taxon>Metazoa</taxon>
        <taxon>Cnidaria</taxon>
        <taxon>Anthozoa</taxon>
        <taxon>Hexacorallia</taxon>
        <taxon>Scleractinia</taxon>
        <taxon>Fungiina</taxon>
        <taxon>Poritidae</taxon>
        <taxon>Porites</taxon>
    </lineage>
</organism>
<comment type="caution">
    <text evidence="3">The sequence shown here is derived from an EMBL/GenBank/DDBJ whole genome shotgun (WGS) entry which is preliminary data.</text>
</comment>
<accession>A0ABN8S8I3</accession>
<keyword evidence="4" id="KW-1185">Reference proteome</keyword>
<reference evidence="3 4" key="1">
    <citation type="submission" date="2022-05" db="EMBL/GenBank/DDBJ databases">
        <authorList>
            <consortium name="Genoscope - CEA"/>
            <person name="William W."/>
        </authorList>
    </citation>
    <scope>NUCLEOTIDE SEQUENCE [LARGE SCALE GENOMIC DNA]</scope>
</reference>
<dbReference type="InterPro" id="IPR001258">
    <property type="entry name" value="NHL_repeat"/>
</dbReference>
<keyword evidence="1" id="KW-0677">Repeat</keyword>
<gene>
    <name evidence="3" type="ORF">PEVE_00017967</name>
</gene>
<dbReference type="EMBL" id="CALNXI010002452">
    <property type="protein sequence ID" value="CAH3187828.1"/>
    <property type="molecule type" value="Genomic_DNA"/>
</dbReference>
<name>A0ABN8S8I3_9CNID</name>
<dbReference type="PROSITE" id="PS51125">
    <property type="entry name" value="NHL"/>
    <property type="match status" value="1"/>
</dbReference>
<dbReference type="Proteomes" id="UP001159427">
    <property type="component" value="Unassembled WGS sequence"/>
</dbReference>
<proteinExistence type="predicted"/>
<protein>
    <submittedName>
        <fullName evidence="3">Uncharacterized protein</fullName>
    </submittedName>
</protein>
<dbReference type="Gene3D" id="2.60.40.10">
    <property type="entry name" value="Immunoglobulins"/>
    <property type="match status" value="1"/>
</dbReference>
<evidence type="ECO:0000256" key="1">
    <source>
        <dbReference type="ARBA" id="ARBA00022737"/>
    </source>
</evidence>
<dbReference type="InterPro" id="IPR013783">
    <property type="entry name" value="Ig-like_fold"/>
</dbReference>
<evidence type="ECO:0000256" key="2">
    <source>
        <dbReference type="PROSITE-ProRule" id="PRU00504"/>
    </source>
</evidence>
<feature type="repeat" description="NHL" evidence="2">
    <location>
        <begin position="127"/>
        <end position="154"/>
    </location>
</feature>
<dbReference type="Gene3D" id="2.120.10.30">
    <property type="entry name" value="TolB, C-terminal domain"/>
    <property type="match status" value="1"/>
</dbReference>
<feature type="non-terminal residue" evidence="3">
    <location>
        <position position="161"/>
    </location>
</feature>